<dbReference type="SUPFAM" id="SSF46565">
    <property type="entry name" value="Chaperone J-domain"/>
    <property type="match status" value="1"/>
</dbReference>
<organism evidence="2 3">
    <name type="scientific">Candidatus Enterousia avistercoris</name>
    <dbReference type="NCBI Taxonomy" id="2840788"/>
    <lineage>
        <taxon>Bacteria</taxon>
        <taxon>Pseudomonadati</taxon>
        <taxon>Pseudomonadota</taxon>
        <taxon>Alphaproteobacteria</taxon>
        <taxon>Candidatus Enterousia</taxon>
    </lineage>
</organism>
<dbReference type="SMART" id="SM00271">
    <property type="entry name" value="DnaJ"/>
    <property type="match status" value="1"/>
</dbReference>
<evidence type="ECO:0000313" key="3">
    <source>
        <dbReference type="Proteomes" id="UP000823630"/>
    </source>
</evidence>
<name>A0A9D9DDV8_9PROT</name>
<proteinExistence type="predicted"/>
<evidence type="ECO:0000259" key="1">
    <source>
        <dbReference type="PROSITE" id="PS50076"/>
    </source>
</evidence>
<dbReference type="InterPro" id="IPR001623">
    <property type="entry name" value="DnaJ_domain"/>
</dbReference>
<dbReference type="Proteomes" id="UP000823630">
    <property type="component" value="Unassembled WGS sequence"/>
</dbReference>
<reference evidence="2" key="2">
    <citation type="journal article" date="2021" name="PeerJ">
        <title>Extensive microbial diversity within the chicken gut microbiome revealed by metagenomics and culture.</title>
        <authorList>
            <person name="Gilroy R."/>
            <person name="Ravi A."/>
            <person name="Getino M."/>
            <person name="Pursley I."/>
            <person name="Horton D.L."/>
            <person name="Alikhan N.F."/>
            <person name="Baker D."/>
            <person name="Gharbi K."/>
            <person name="Hall N."/>
            <person name="Watson M."/>
            <person name="Adriaenssens E.M."/>
            <person name="Foster-Nyarko E."/>
            <person name="Jarju S."/>
            <person name="Secka A."/>
            <person name="Antonio M."/>
            <person name="Oren A."/>
            <person name="Chaudhuri R.R."/>
            <person name="La Ragione R."/>
            <person name="Hildebrand F."/>
            <person name="Pallen M.J."/>
        </authorList>
    </citation>
    <scope>NUCLEOTIDE SEQUENCE</scope>
    <source>
        <strain evidence="2">8207</strain>
    </source>
</reference>
<dbReference type="Gene3D" id="1.10.287.110">
    <property type="entry name" value="DnaJ domain"/>
    <property type="match status" value="1"/>
</dbReference>
<dbReference type="Pfam" id="PF07661">
    <property type="entry name" value="MORN_2"/>
    <property type="match status" value="2"/>
</dbReference>
<protein>
    <submittedName>
        <fullName evidence="2">DnaJ domain-containing protein</fullName>
    </submittedName>
</protein>
<dbReference type="CDD" id="cd06257">
    <property type="entry name" value="DnaJ"/>
    <property type="match status" value="1"/>
</dbReference>
<reference evidence="2" key="1">
    <citation type="submission" date="2020-10" db="EMBL/GenBank/DDBJ databases">
        <authorList>
            <person name="Gilroy R."/>
        </authorList>
    </citation>
    <scope>NUCLEOTIDE SEQUENCE</scope>
    <source>
        <strain evidence="2">8207</strain>
    </source>
</reference>
<dbReference type="Pfam" id="PF00226">
    <property type="entry name" value="DnaJ"/>
    <property type="match status" value="1"/>
</dbReference>
<evidence type="ECO:0000313" key="2">
    <source>
        <dbReference type="EMBL" id="MBO8425456.1"/>
    </source>
</evidence>
<dbReference type="EMBL" id="JADINC010000049">
    <property type="protein sequence ID" value="MBO8425456.1"/>
    <property type="molecule type" value="Genomic_DNA"/>
</dbReference>
<dbReference type="InterPro" id="IPR011652">
    <property type="entry name" value="MORN_2"/>
</dbReference>
<dbReference type="PANTHER" id="PTHR24074">
    <property type="entry name" value="CO-CHAPERONE PROTEIN DJLA"/>
    <property type="match status" value="1"/>
</dbReference>
<feature type="domain" description="J" evidence="1">
    <location>
        <begin position="333"/>
        <end position="391"/>
    </location>
</feature>
<dbReference type="AlphaFoldDB" id="A0A9D9DDV8"/>
<dbReference type="InterPro" id="IPR050817">
    <property type="entry name" value="DjlA_DnaK_co-chaperone"/>
</dbReference>
<sequence length="514" mass="58972">MTNVKTNLPETSSINKAANIISETRRPDGSLATQILKIGFDKYLIQYDSQGQAVFKEKFDALYFNEKDITYHNGCVASITRRDFRGNRAISQYDENGHIVATINANKNDIVNFAPSGHVRSVIKHLSEYNDFGKTNEIEEITFNDAGRIVSSAHKVKMTDWFGPGREKWLTTDTKQYYPNGQMASHITYKQKTKRTGQWHSENQEDEAASYIASITQYSENGKMQVSAQLGEYDEISFNGDKVACITRRVKKGDSLETMSQTTYYPSGNLCTITNYQDGKVVSSVTYDEQGKPQSSTQQGTENYQDIYKAAQKTKQNTQNIKSFAKAIMTPQQAASILGVSLNATEQDVKAAYRKLCKIWHPDRNQGNEEAAKRKMQQINEAYSVMSRYIRTRGQRPEQPQQPRPDHVNDLQRAWNKLQQAIRDFEYAVDRLKAATAEKEKIKNEYARTPANDPKKRKLEQQLSKAQMTWSACVNNKIRAQAYKEKCEREYNLLRMQKYTKMYQQKCCEYQRAA</sequence>
<dbReference type="Gene3D" id="3.90.930.1">
    <property type="match status" value="1"/>
</dbReference>
<dbReference type="PROSITE" id="PS50076">
    <property type="entry name" value="DNAJ_2"/>
    <property type="match status" value="1"/>
</dbReference>
<comment type="caution">
    <text evidence="2">The sequence shown here is derived from an EMBL/GenBank/DDBJ whole genome shotgun (WGS) entry which is preliminary data.</text>
</comment>
<dbReference type="PRINTS" id="PR00625">
    <property type="entry name" value="JDOMAIN"/>
</dbReference>
<accession>A0A9D9DDV8</accession>
<dbReference type="InterPro" id="IPR036869">
    <property type="entry name" value="J_dom_sf"/>
</dbReference>
<gene>
    <name evidence="2" type="ORF">IAC69_03180</name>
</gene>